<feature type="region of interest" description="Disordered" evidence="7">
    <location>
        <begin position="1"/>
        <end position="40"/>
    </location>
</feature>
<dbReference type="AlphaFoldDB" id="A0A8S0UVN2"/>
<evidence type="ECO:0000259" key="8">
    <source>
        <dbReference type="PROSITE" id="PS50966"/>
    </source>
</evidence>
<keyword evidence="4 6" id="KW-0862">Zinc</keyword>
<evidence type="ECO:0000256" key="4">
    <source>
        <dbReference type="ARBA" id="ARBA00022833"/>
    </source>
</evidence>
<keyword evidence="10" id="KW-1185">Reference proteome</keyword>
<comment type="caution">
    <text evidence="9">The sequence shown here is derived from an EMBL/GenBank/DDBJ whole genome shotgun (WGS) entry which is preliminary data.</text>
</comment>
<dbReference type="GO" id="GO:0005634">
    <property type="term" value="C:nucleus"/>
    <property type="evidence" value="ECO:0007669"/>
    <property type="project" value="UniProtKB-SubCell"/>
</dbReference>
<dbReference type="GO" id="GO:0008270">
    <property type="term" value="F:zinc ion binding"/>
    <property type="evidence" value="ECO:0007669"/>
    <property type="project" value="UniProtKB-UniRule"/>
</dbReference>
<protein>
    <recommendedName>
        <fullName evidence="6">Protein FAR1-RELATED SEQUENCE</fullName>
    </recommendedName>
</protein>
<dbReference type="Gramene" id="OE9A061378T1">
    <property type="protein sequence ID" value="OE9A061378C1"/>
    <property type="gene ID" value="OE9A061378"/>
</dbReference>
<proteinExistence type="inferred from homology"/>
<dbReference type="InterPro" id="IPR018289">
    <property type="entry name" value="MULE_transposase_dom"/>
</dbReference>
<keyword evidence="2 6" id="KW-0479">Metal-binding</keyword>
<accession>A0A8S0UVN2</accession>
<dbReference type="GO" id="GO:0006355">
    <property type="term" value="P:regulation of DNA-templated transcription"/>
    <property type="evidence" value="ECO:0007669"/>
    <property type="project" value="UniProtKB-UniRule"/>
</dbReference>
<evidence type="ECO:0000256" key="7">
    <source>
        <dbReference type="SAM" id="MobiDB-lite"/>
    </source>
</evidence>
<dbReference type="Pfam" id="PF03101">
    <property type="entry name" value="FAR1"/>
    <property type="match status" value="1"/>
</dbReference>
<name>A0A8S0UVN2_OLEEU</name>
<dbReference type="Proteomes" id="UP000594638">
    <property type="component" value="Unassembled WGS sequence"/>
</dbReference>
<dbReference type="EMBL" id="CACTIH010009066">
    <property type="protein sequence ID" value="CAA3022245.1"/>
    <property type="molecule type" value="Genomic_DNA"/>
</dbReference>
<gene>
    <name evidence="9" type="ORF">OLEA9_A061378</name>
</gene>
<dbReference type="Pfam" id="PF04434">
    <property type="entry name" value="SWIM"/>
    <property type="match status" value="1"/>
</dbReference>
<comment type="similarity">
    <text evidence="1 6">Belongs to the FHY3/FAR1 family.</text>
</comment>
<evidence type="ECO:0000313" key="10">
    <source>
        <dbReference type="Proteomes" id="UP000594638"/>
    </source>
</evidence>
<dbReference type="Pfam" id="PF10551">
    <property type="entry name" value="MULE"/>
    <property type="match status" value="1"/>
</dbReference>
<feature type="domain" description="SWIM-type" evidence="8">
    <location>
        <begin position="507"/>
        <end position="544"/>
    </location>
</feature>
<comment type="function">
    <text evidence="6">Putative transcription activator involved in regulating light control of development.</text>
</comment>
<keyword evidence="6" id="KW-0539">Nucleus</keyword>
<evidence type="ECO:0000256" key="1">
    <source>
        <dbReference type="ARBA" id="ARBA00005889"/>
    </source>
</evidence>
<keyword evidence="3 5" id="KW-0863">Zinc-finger</keyword>
<dbReference type="InterPro" id="IPR006564">
    <property type="entry name" value="Znf_PMZ"/>
</dbReference>
<comment type="subcellular location">
    <subcellularLocation>
        <location evidence="6">Nucleus</location>
    </subcellularLocation>
</comment>
<evidence type="ECO:0000256" key="6">
    <source>
        <dbReference type="RuleBase" id="RU367018"/>
    </source>
</evidence>
<sequence>MEMEMDMELPSSRDTSTKDIGSSLGETDVENTGDGVDFNVVNNKKPRNGMEFETKEAAYSFYRDYAQSVGFGITIKSSRRSKKSGKFIDIKIACSRFGSKQLGSMTVNPRSCPKTDCKANMHIKRRADGKWHVYSFAEGHNHDICPDDVYYAIRGRNKQNYNSVCRREGMRLVLDEDDLQLLLDYLMLKQAKTPNFYYAIDFDKETRMKNVFWVDPQGIHDYVYFDDVVFFDTYYIKNKYKIPFVPILGVNHHFQYLLLGCALIGDETPSTFVWLMRTWVRAMSGRSPKVVITDYEKSMREATEEVFPDASHRFCLWHVYAEIHPNIGNKVSCFENFTREFDKCIYKSLSDEAFEKRWQKMVDKFELGDDEWIRSLYEDRGKWVPTYMRDIFLGGLCTIERSQSVSSFFDKYIHKETTFKDFIVKFKEFLHERYEEEAKAEFENRNIEPTLKSHSPLERQMSAVYTHAIFQKFQAEVLGIDSCNTERECEDAGSVTFQVDDLQKQHNFIALWNKGEDVICCSCRSFEYIGFLCRHAMSVLQISGVSFIKSDYILKRWTRNAKIGESNWRASNRHNSRIHRLNDLCKLATKLGEEGSLSREAYDVACYAVDAALKHCVGVNSSIRSVLDTNKLTTLGFQDNGEKQDINIMSNASKKKKASRKGKGRGEVEALSVRILDNSQHMEQVSPKALSLDNTYVPQQDMQGMVLGSRRPTISSYCGVHQSVQALGQLNSLSSLRDSFYDNQPSMQGLLDNLDSASTRVGNHISQHSLHTQGQLGFRAPFFQGCFDFQENPVNLTSKLFQDKHLSQ</sequence>
<evidence type="ECO:0000256" key="2">
    <source>
        <dbReference type="ARBA" id="ARBA00022723"/>
    </source>
</evidence>
<evidence type="ECO:0000313" key="9">
    <source>
        <dbReference type="EMBL" id="CAA3022245.1"/>
    </source>
</evidence>
<reference evidence="9 10" key="1">
    <citation type="submission" date="2019-12" db="EMBL/GenBank/DDBJ databases">
        <authorList>
            <person name="Alioto T."/>
            <person name="Alioto T."/>
            <person name="Gomez Garrido J."/>
        </authorList>
    </citation>
    <scope>NUCLEOTIDE SEQUENCE [LARGE SCALE GENOMIC DNA]</scope>
</reference>
<dbReference type="PROSITE" id="PS50966">
    <property type="entry name" value="ZF_SWIM"/>
    <property type="match status" value="1"/>
</dbReference>
<dbReference type="PANTHER" id="PTHR31669">
    <property type="entry name" value="PROTEIN FAR1-RELATED SEQUENCE 10-RELATED"/>
    <property type="match status" value="1"/>
</dbReference>
<dbReference type="PANTHER" id="PTHR31669:SF280">
    <property type="entry name" value="PROTEIN FAR1-RELATED SEQUENCE 2"/>
    <property type="match status" value="1"/>
</dbReference>
<evidence type="ECO:0000256" key="3">
    <source>
        <dbReference type="ARBA" id="ARBA00022771"/>
    </source>
</evidence>
<dbReference type="InterPro" id="IPR007527">
    <property type="entry name" value="Znf_SWIM"/>
</dbReference>
<dbReference type="OrthoDB" id="742364at2759"/>
<dbReference type="InterPro" id="IPR031052">
    <property type="entry name" value="FHY3/FAR1"/>
</dbReference>
<evidence type="ECO:0000256" key="5">
    <source>
        <dbReference type="PROSITE-ProRule" id="PRU00325"/>
    </source>
</evidence>
<dbReference type="InterPro" id="IPR004330">
    <property type="entry name" value="FAR1_DNA_bnd_dom"/>
</dbReference>
<dbReference type="SMART" id="SM00575">
    <property type="entry name" value="ZnF_PMZ"/>
    <property type="match status" value="1"/>
</dbReference>
<organism evidence="9 10">
    <name type="scientific">Olea europaea subsp. europaea</name>
    <dbReference type="NCBI Taxonomy" id="158383"/>
    <lineage>
        <taxon>Eukaryota</taxon>
        <taxon>Viridiplantae</taxon>
        <taxon>Streptophyta</taxon>
        <taxon>Embryophyta</taxon>
        <taxon>Tracheophyta</taxon>
        <taxon>Spermatophyta</taxon>
        <taxon>Magnoliopsida</taxon>
        <taxon>eudicotyledons</taxon>
        <taxon>Gunneridae</taxon>
        <taxon>Pentapetalae</taxon>
        <taxon>asterids</taxon>
        <taxon>lamiids</taxon>
        <taxon>Lamiales</taxon>
        <taxon>Oleaceae</taxon>
        <taxon>Oleeae</taxon>
        <taxon>Olea</taxon>
    </lineage>
</organism>